<dbReference type="GO" id="GO:0005227">
    <property type="term" value="F:calcium-activated cation channel activity"/>
    <property type="evidence" value="ECO:0007669"/>
    <property type="project" value="InterPro"/>
</dbReference>
<feature type="domain" description="CSC1/OSCA1-like 7TM region" evidence="9">
    <location>
        <begin position="492"/>
        <end position="661"/>
    </location>
</feature>
<feature type="domain" description="10TM putative phosphate transporter extracellular tail" evidence="10">
    <location>
        <begin position="954"/>
        <end position="1020"/>
    </location>
</feature>
<dbReference type="Proteomes" id="UP000037035">
    <property type="component" value="Unassembled WGS sequence"/>
</dbReference>
<feature type="domain" description="CSC1/OSCA1-like 7TM region" evidence="9">
    <location>
        <begin position="673"/>
        <end position="790"/>
    </location>
</feature>
<dbReference type="InterPro" id="IPR045122">
    <property type="entry name" value="Csc1-like"/>
</dbReference>
<evidence type="ECO:0000259" key="11">
    <source>
        <dbReference type="Pfam" id="PF13967"/>
    </source>
</evidence>
<dbReference type="InterPro" id="IPR003864">
    <property type="entry name" value="CSC1/OSCA1-like_7TM"/>
</dbReference>
<feature type="transmembrane region" description="Helical" evidence="8">
    <location>
        <begin position="224"/>
        <end position="242"/>
    </location>
</feature>
<dbReference type="InterPro" id="IPR022257">
    <property type="entry name" value="PHM7_ext"/>
</dbReference>
<dbReference type="VEuPathDB" id="FungiDB:VP01_152g2"/>
<evidence type="ECO:0000256" key="6">
    <source>
        <dbReference type="ARBA" id="ARBA00023136"/>
    </source>
</evidence>
<keyword evidence="5 8" id="KW-1133">Transmembrane helix</keyword>
<keyword evidence="14" id="KW-1185">Reference proteome</keyword>
<dbReference type="Pfam" id="PF12621">
    <property type="entry name" value="PHM7_ext"/>
    <property type="match status" value="1"/>
</dbReference>
<feature type="transmembrane region" description="Helical" evidence="8">
    <location>
        <begin position="734"/>
        <end position="755"/>
    </location>
</feature>
<dbReference type="Pfam" id="PF14703">
    <property type="entry name" value="PHM7_cyt"/>
    <property type="match status" value="1"/>
</dbReference>
<name>A0A0L6VKF0_9BASI</name>
<keyword evidence="6 8" id="KW-0472">Membrane</keyword>
<feature type="transmembrane region" description="Helical" evidence="8">
    <location>
        <begin position="543"/>
        <end position="563"/>
    </location>
</feature>
<gene>
    <name evidence="13" type="ORF">VP01_152g2</name>
</gene>
<feature type="domain" description="CSC1/OSCA1-like N-terminal transmembrane" evidence="11">
    <location>
        <begin position="130"/>
        <end position="245"/>
    </location>
</feature>
<comment type="subcellular location">
    <subcellularLocation>
        <location evidence="1">Membrane</location>
        <topology evidence="1">Multi-pass membrane protein</topology>
    </subcellularLocation>
</comment>
<keyword evidence="3" id="KW-0813">Transport</keyword>
<organism evidence="13 14">
    <name type="scientific">Puccinia sorghi</name>
    <dbReference type="NCBI Taxonomy" id="27349"/>
    <lineage>
        <taxon>Eukaryota</taxon>
        <taxon>Fungi</taxon>
        <taxon>Dikarya</taxon>
        <taxon>Basidiomycota</taxon>
        <taxon>Pucciniomycotina</taxon>
        <taxon>Pucciniomycetes</taxon>
        <taxon>Pucciniales</taxon>
        <taxon>Pucciniaceae</taxon>
        <taxon>Puccinia</taxon>
    </lineage>
</organism>
<evidence type="ECO:0000256" key="1">
    <source>
        <dbReference type="ARBA" id="ARBA00004141"/>
    </source>
</evidence>
<feature type="region of interest" description="Disordered" evidence="7">
    <location>
        <begin position="1161"/>
        <end position="1209"/>
    </location>
</feature>
<evidence type="ECO:0000259" key="10">
    <source>
        <dbReference type="Pfam" id="PF12621"/>
    </source>
</evidence>
<feature type="transmembrane region" description="Helical" evidence="8">
    <location>
        <begin position="487"/>
        <end position="509"/>
    </location>
</feature>
<evidence type="ECO:0000259" key="12">
    <source>
        <dbReference type="Pfam" id="PF14703"/>
    </source>
</evidence>
<evidence type="ECO:0000256" key="8">
    <source>
        <dbReference type="SAM" id="Phobius"/>
    </source>
</evidence>
<dbReference type="AlphaFoldDB" id="A0A0L6VKF0"/>
<feature type="transmembrane region" description="Helical" evidence="8">
    <location>
        <begin position="775"/>
        <end position="793"/>
    </location>
</feature>
<feature type="compositionally biased region" description="Polar residues" evidence="7">
    <location>
        <begin position="1066"/>
        <end position="1087"/>
    </location>
</feature>
<feature type="compositionally biased region" description="Polar residues" evidence="7">
    <location>
        <begin position="1196"/>
        <end position="1209"/>
    </location>
</feature>
<feature type="transmembrane region" description="Helical" evidence="8">
    <location>
        <begin position="708"/>
        <end position="727"/>
    </location>
</feature>
<dbReference type="GO" id="GO:0005886">
    <property type="term" value="C:plasma membrane"/>
    <property type="evidence" value="ECO:0007669"/>
    <property type="project" value="TreeGrafter"/>
</dbReference>
<accession>A0A0L6VKF0</accession>
<dbReference type="Pfam" id="PF13967">
    <property type="entry name" value="RSN1_TM"/>
    <property type="match status" value="1"/>
</dbReference>
<evidence type="ECO:0000256" key="4">
    <source>
        <dbReference type="ARBA" id="ARBA00022692"/>
    </source>
</evidence>
<feature type="region of interest" description="Disordered" evidence="7">
    <location>
        <begin position="1062"/>
        <end position="1139"/>
    </location>
</feature>
<protein>
    <recommendedName>
        <fullName evidence="15">DUF221-domain-containing protein</fullName>
    </recommendedName>
</protein>
<dbReference type="PANTHER" id="PTHR13018">
    <property type="entry name" value="PROBABLE MEMBRANE PROTEIN DUF221-RELATED"/>
    <property type="match status" value="1"/>
</dbReference>
<reference evidence="13 14" key="1">
    <citation type="submission" date="2015-08" db="EMBL/GenBank/DDBJ databases">
        <title>Next Generation Sequencing and Analysis of the Genome of Puccinia sorghi L Schw, the Causal Agent of Maize Common Rust.</title>
        <authorList>
            <person name="Rochi L."/>
            <person name="Burguener G."/>
            <person name="Darino M."/>
            <person name="Turjanski A."/>
            <person name="Kreff E."/>
            <person name="Dieguez M.J."/>
            <person name="Sacco F."/>
        </authorList>
    </citation>
    <scope>NUCLEOTIDE SEQUENCE [LARGE SCALE GENOMIC DNA]</scope>
    <source>
        <strain evidence="13 14">RO10H11247</strain>
    </source>
</reference>
<feature type="region of interest" description="Disordered" evidence="7">
    <location>
        <begin position="853"/>
        <end position="890"/>
    </location>
</feature>
<feature type="transmembrane region" description="Helical" evidence="8">
    <location>
        <begin position="626"/>
        <end position="649"/>
    </location>
</feature>
<feature type="transmembrane region" description="Helical" evidence="8">
    <location>
        <begin position="805"/>
        <end position="823"/>
    </location>
</feature>
<proteinExistence type="inferred from homology"/>
<comment type="similarity">
    <text evidence="2">Belongs to the CSC1 (TC 1.A.17) family.</text>
</comment>
<evidence type="ECO:0000256" key="5">
    <source>
        <dbReference type="ARBA" id="ARBA00022989"/>
    </source>
</evidence>
<dbReference type="OrthoDB" id="1076608at2759"/>
<feature type="transmembrane region" description="Helical" evidence="8">
    <location>
        <begin position="583"/>
        <end position="606"/>
    </location>
</feature>
<comment type="caution">
    <text evidence="13">The sequence shown here is derived from an EMBL/GenBank/DDBJ whole genome shotgun (WGS) entry which is preliminary data.</text>
</comment>
<evidence type="ECO:0000313" key="13">
    <source>
        <dbReference type="EMBL" id="KNZ60605.1"/>
    </source>
</evidence>
<feature type="domain" description="CSC1/OSCA1-like cytosolic" evidence="12">
    <location>
        <begin position="268"/>
        <end position="471"/>
    </location>
</feature>
<evidence type="ECO:0000256" key="2">
    <source>
        <dbReference type="ARBA" id="ARBA00007779"/>
    </source>
</evidence>
<feature type="transmembrane region" description="Helical" evidence="8">
    <location>
        <begin position="670"/>
        <end position="688"/>
    </location>
</feature>
<evidence type="ECO:0000256" key="3">
    <source>
        <dbReference type="ARBA" id="ARBA00022448"/>
    </source>
</evidence>
<evidence type="ECO:0000259" key="9">
    <source>
        <dbReference type="Pfam" id="PF02714"/>
    </source>
</evidence>
<evidence type="ECO:0000256" key="7">
    <source>
        <dbReference type="SAM" id="MobiDB-lite"/>
    </source>
</evidence>
<dbReference type="Pfam" id="PF02714">
    <property type="entry name" value="RSN1_7TM"/>
    <property type="match status" value="2"/>
</dbReference>
<dbReference type="PANTHER" id="PTHR13018:SF143">
    <property type="entry name" value="CSC1_OSCA1-LIKE 7TM REGION DOMAIN-CONTAINING PROTEIN"/>
    <property type="match status" value="1"/>
</dbReference>
<dbReference type="InterPro" id="IPR027815">
    <property type="entry name" value="CSC1/OSCA1-like_cyt"/>
</dbReference>
<evidence type="ECO:0000313" key="14">
    <source>
        <dbReference type="Proteomes" id="UP000037035"/>
    </source>
</evidence>
<keyword evidence="4 8" id="KW-0812">Transmembrane</keyword>
<evidence type="ECO:0008006" key="15">
    <source>
        <dbReference type="Google" id="ProtNLM"/>
    </source>
</evidence>
<dbReference type="EMBL" id="LAVV01005887">
    <property type="protein sequence ID" value="KNZ60605.1"/>
    <property type="molecule type" value="Genomic_DNA"/>
</dbReference>
<feature type="transmembrane region" description="Helical" evidence="8">
    <location>
        <begin position="177"/>
        <end position="196"/>
    </location>
</feature>
<sequence length="1209" mass="133533">MTTALRSRCWVAMHFQLNTHHPPRHDHGLQSLRPALTRHTPTSPPTSSFKAASSKSTSTFVSALIISLALALPHLLELISFQRLPGLNLVLSSSSGRASGKYMLHVGRSDYIVINAKPKTTERPLVTGTYLPIPSKRSQPVSATPWGWLLPTLRLPSKSMIPTAGLDAYMYIRFLRLMMFIFAPTSCLVAVVLLPLNSIGTSVSTTGLNSFAFGNIPENQQIRYVGHLLCAYAITIWTVYLIQKEMSKYIQLRQQYLTRQSHLDLPQSRTVLVTGVPKRFLSSGVLNTLTARLPGGIKRVWISRALNDLPKIYDQRQKCVAMLESAETTLVKKAIEQHKSMLKSSHEKSEPFSPEVVKRIHSKDPSTAEQDPVDQFVRRKSRPSHRLGFLGLLGKKVDTIDYCKDEIVKLTYQLEEAREKLDEHHPHNSAFIEFNDILAAQIFSQIVLYQKPLRMAKRYVDAAPQDIIWDNLNINPYDERIRNMVSWLILFGLVPLTTFLCISTVPVAFIGSLSNITSFCTTAPWLSWLCNGRNHLQDIIQGTLPPVLLALIFLILPMLLRLIGRYSGVPRISEIELILMTRYYIFLVIHGFVVTTLSSGLTLAIPELSKDPSKAVTILTVNLPKASIFFMTYVVTTSLTSASGALLQVRAQVSSHIAQRTPPHPSETDTIPFFQIFPLIMYYLKLFVLASTPRSVFNVRYEMPQPQFGTLFPNTTLLATIGLAYSVTAPIMSILALFAFTIFFVVYKYLFLFVYDVPAAHETGGRFFPLAMNHVFIGLYFSQLCLAGLFFLARDVSGDASSIPQGAMMIALFFLTCFSHVLIRNSYAPLTTFIPLSMLEGEAVTKATELNLQTSTTTEKPFQDPSNKQPRPLSQNNMSSPLSDNTEDTCVQRSCSESDVAQLSMSIHKSEGQEFCQTVLTPIGEDGGEYLSHCQRPQLETSANVGGPSWGEENFVTEQSQTAFLHPAVYENTRPVWIPEDPIGVAKLEVSDMKARKIPASMRGAGITSSGKVFVTRSPPENAEVIELEPSKVEGIFALPGAIGGVARAAGGSLGGTLSGRVRSVSAKTSQSHTRNHSGSSTQTIERQTPPPVPKLSAGLESSHKIGLSMMGRRKDQQGQSSLELRHPKHMVNTPEEPVATTTVSIIGSNLQEDNSHELVNLDPLVPTSPPPLRVSSSSSNAHHIQDSDPAATLFGPSSATDPYNPQTH</sequence>
<dbReference type="InterPro" id="IPR032880">
    <property type="entry name" value="CSC1/OSCA1-like_N"/>
</dbReference>